<dbReference type="InterPro" id="IPR050626">
    <property type="entry name" value="Peptidase_M16"/>
</dbReference>
<comment type="similarity">
    <text evidence="1">Belongs to the peptidase M16 family.</text>
</comment>
<evidence type="ECO:0000256" key="5">
    <source>
        <dbReference type="ARBA" id="ARBA00023049"/>
    </source>
</evidence>
<keyword evidence="3" id="KW-0378">Hydrolase</keyword>
<dbReference type="GO" id="GO:0006508">
    <property type="term" value="P:proteolysis"/>
    <property type="evidence" value="ECO:0007669"/>
    <property type="project" value="UniProtKB-KW"/>
</dbReference>
<accession>A0A6V7S6E4</accession>
<sequence>MYFNIFIFLIILVYENQSSCQNPIYNSKNNYGLSNEQFRAILFGLNYDSPNKNNIDRENVENHSLFFRNFVDDDIQINKQDEKTQSQIEIMNNEKINSSGTIHDNKNANNYSAINGNEKPSDELLQKTLRKNKLSEKDNSYNNIQDQQNITFNNSNTFHNKNNVVDRQGNDSGINENISYNNNNNNNNSSTINMNRPPHNISYNNNDNEYHRNENLIKNNLDKQYSRNTNSENIFNNNSTNINKNDNSVFNEPMGAGNYMRTKKDTNDFKQPEILQKNNNIKNIKRDASPLKDKKININENKAQGNINQNTPLNKPINYMINEMNNPNIQEQRQDKGLLHNNGNNKNMQMGHNDKPQMLSNEEKKQNTKYISINPRTIKNKENVNYSAKKIISDNPNSGNGILKEIQPMKYNENINKKLNDASKGNENLQKTNKTDENIFSENITLKNKTNDTNYYKYFKLKENGFRGLGIINKYSSKGGFSISVDCGGYNDLDDIPGISNLLQRVIFYKSKKRDTTLLSELGVNSPKYNSHINESFTNFYASGNSEDIYNLLNLFVQNLFYPIFNEEFIENEVNEISNKYISMENNPETCLKITSQYLTHFKYSNFFIYGNYITLCENILKKRIDIKEKLYEFHRKCYQPKNMSISILLGKKSNSSDHYNINDIIHMVDQLFGKIKNYNYDEKETIKKKNNMELKENSPNRQMNNHNDRNFTYNDAQINLNNEINTKNDMSIPFTNKLNYALDLNQKSQYIEILKKEGWEDQIFLYWSSKINIYIYNRIEEFKVMGFFHELFSNFGKDGLYYKISVENKYAYDFQIINICNKYYLNYGILIKLTKKGKSNLSHLIYIFQTYINEISKLFDHDSLNKGVNKYILDYYRENTLPTNINFRKDDINICLNDLINYSNTLRIYLENPLEFLKINNLVENMNKNDFRNEIKITSLIGSLIRNENMHIINVVDIFTITNQIKIPNTFIEYSIGDNPYIIDEEKIANNINFTLPEYKICPFSNFKKNEILSENSFFCVPYNSEENFNYSKNNKQSFVSDDNEYVKSNILYNIPCLIKSSYGYNIFFKKGLTDTSRVNADFIFFFPSKNFTFYEAIFTRIHIIILKKKIKQLLSDYTNCSVNVNIKDNVESYILHIDSNGYYFVDMLNKIEDILSIKEVPTSDEFNDAYDELNLYVKRKDNVVVGDSLNIIYSLFNKYIPTNKEIYDILNAYFFYPLYNSYIKYINNFFHKNYINIFIYGNLSIPNTINIKNESKYGTNTKYNSTNNVINNNKRMNDNTYSYPNNTYTMYNKHTLGKNDNALEDKEDSIEIPQNGIGIKYITDLCESFIRNVTNSVIKKSESTYYATKLINNEDIEIDIQIPDKNVGNNSITVSYIIESETILSDMLINIIVDLISLDFIKFAKIKYNDGYAVDVKTFSTKYGFGGIIFVIQSFDNDVEKLEEDICGFVKHLTFQLMNIDIYDLVKKLQYMKKQYILNNTIFTFNQEYSTILDEIINGNECFDKKYKIVKIFDELINCPKIILNKANYILQNAKKLIFKEYKTTNTSNNVNEQMNYIHSNKKCNYSHNKNDIMSNIELSNTLNFTKATKLNNSNPDYNVFRMNNVHKKGNYIIDVSNFLEVKRKGFVQYVIDYFKNPYKFGLNHNNYLDYKSCDDEMYKDNFQVFHNFTNDIDKIREYFLAKFSNDQETKEKCSINYEDIKEHCYDVNTETYD</sequence>
<dbReference type="GO" id="GO:0046872">
    <property type="term" value="F:metal ion binding"/>
    <property type="evidence" value="ECO:0007669"/>
    <property type="project" value="InterPro"/>
</dbReference>
<keyword evidence="5" id="KW-0482">Metalloprotease</keyword>
<dbReference type="Proteomes" id="UP000515550">
    <property type="component" value="Chromosome PVBDA_09"/>
</dbReference>
<gene>
    <name evidence="9" type="ORF">PVBDA_0901960</name>
</gene>
<feature type="chain" id="PRO_5028438600" evidence="7">
    <location>
        <begin position="21"/>
        <end position="1716"/>
    </location>
</feature>
<dbReference type="Pfam" id="PF00675">
    <property type="entry name" value="Peptidase_M16"/>
    <property type="match status" value="1"/>
</dbReference>
<dbReference type="SUPFAM" id="SSF63411">
    <property type="entry name" value="LuxS/MPP-like metallohydrolase"/>
    <property type="match status" value="3"/>
</dbReference>
<evidence type="ECO:0000256" key="2">
    <source>
        <dbReference type="ARBA" id="ARBA00022670"/>
    </source>
</evidence>
<evidence type="ECO:0000256" key="1">
    <source>
        <dbReference type="ARBA" id="ARBA00007261"/>
    </source>
</evidence>
<feature type="region of interest" description="Disordered" evidence="6">
    <location>
        <begin position="95"/>
        <end position="119"/>
    </location>
</feature>
<dbReference type="PANTHER" id="PTHR43690">
    <property type="entry name" value="NARDILYSIN"/>
    <property type="match status" value="1"/>
</dbReference>
<keyword evidence="4" id="KW-0862">Zinc</keyword>
<feature type="domain" description="Peptidase M16 N-terminal" evidence="8">
    <location>
        <begin position="479"/>
        <end position="589"/>
    </location>
</feature>
<protein>
    <submittedName>
        <fullName evidence="9">Petidase, M16 family, putative</fullName>
    </submittedName>
</protein>
<name>A0A6V7S6E4_PLAVN</name>
<organism evidence="9 10">
    <name type="scientific">Plasmodium vinckei brucechwatti</name>
    <dbReference type="NCBI Taxonomy" id="119398"/>
    <lineage>
        <taxon>Eukaryota</taxon>
        <taxon>Sar</taxon>
        <taxon>Alveolata</taxon>
        <taxon>Apicomplexa</taxon>
        <taxon>Aconoidasida</taxon>
        <taxon>Haemosporida</taxon>
        <taxon>Plasmodiidae</taxon>
        <taxon>Plasmodium</taxon>
        <taxon>Plasmodium (Vinckeia)</taxon>
    </lineage>
</organism>
<dbReference type="InterPro" id="IPR011249">
    <property type="entry name" value="Metalloenz_LuxS/M16"/>
</dbReference>
<reference evidence="9 10" key="1">
    <citation type="submission" date="2020-08" db="EMBL/GenBank/DDBJ databases">
        <authorList>
            <person name="Ramaprasad A."/>
        </authorList>
    </citation>
    <scope>NUCLEOTIDE SEQUENCE [LARGE SCALE GENOMIC DNA]</scope>
</reference>
<dbReference type="PANTHER" id="PTHR43690:SF17">
    <property type="entry name" value="PROTEIN YHJJ"/>
    <property type="match status" value="1"/>
</dbReference>
<dbReference type="InterPro" id="IPR011765">
    <property type="entry name" value="Pept_M16_N"/>
</dbReference>
<proteinExistence type="inferred from homology"/>
<feature type="signal peptide" evidence="7">
    <location>
        <begin position="1"/>
        <end position="20"/>
    </location>
</feature>
<dbReference type="Gene3D" id="3.30.830.10">
    <property type="entry name" value="Metalloenzyme, LuxS/M16 peptidase-like"/>
    <property type="match status" value="1"/>
</dbReference>
<evidence type="ECO:0000259" key="8">
    <source>
        <dbReference type="Pfam" id="PF00675"/>
    </source>
</evidence>
<evidence type="ECO:0000256" key="4">
    <source>
        <dbReference type="ARBA" id="ARBA00022833"/>
    </source>
</evidence>
<evidence type="ECO:0000313" key="10">
    <source>
        <dbReference type="Proteomes" id="UP000515550"/>
    </source>
</evidence>
<evidence type="ECO:0000256" key="3">
    <source>
        <dbReference type="ARBA" id="ARBA00022801"/>
    </source>
</evidence>
<feature type="compositionally biased region" description="Polar residues" evidence="6">
    <location>
        <begin position="95"/>
        <end position="115"/>
    </location>
</feature>
<keyword evidence="7" id="KW-0732">Signal</keyword>
<evidence type="ECO:0000256" key="6">
    <source>
        <dbReference type="SAM" id="MobiDB-lite"/>
    </source>
</evidence>
<dbReference type="VEuPathDB" id="PlasmoDB:PVBDA_0901960"/>
<dbReference type="EMBL" id="LR865387">
    <property type="protein sequence ID" value="CAD2091577.1"/>
    <property type="molecule type" value="Genomic_DNA"/>
</dbReference>
<evidence type="ECO:0000256" key="7">
    <source>
        <dbReference type="SAM" id="SignalP"/>
    </source>
</evidence>
<evidence type="ECO:0000313" key="9">
    <source>
        <dbReference type="EMBL" id="CAD2091577.1"/>
    </source>
</evidence>
<dbReference type="GO" id="GO:0008237">
    <property type="term" value="F:metallopeptidase activity"/>
    <property type="evidence" value="ECO:0007669"/>
    <property type="project" value="UniProtKB-KW"/>
</dbReference>
<keyword evidence="2" id="KW-0645">Protease</keyword>